<keyword evidence="3" id="KW-0132">Cell division</keyword>
<dbReference type="InterPro" id="IPR004939">
    <property type="entry name" value="APC_su10/DOC_dom"/>
</dbReference>
<dbReference type="InterPro" id="IPR008979">
    <property type="entry name" value="Galactose-bd-like_sf"/>
</dbReference>
<dbReference type="GO" id="GO:0005680">
    <property type="term" value="C:anaphase-promoting complex"/>
    <property type="evidence" value="ECO:0007669"/>
    <property type="project" value="InterPro"/>
</dbReference>
<evidence type="ECO:0000313" key="8">
    <source>
        <dbReference type="Ensembl" id="ENSPTEP00000003949.1"/>
    </source>
</evidence>
<evidence type="ECO:0000256" key="3">
    <source>
        <dbReference type="ARBA" id="ARBA00022618"/>
    </source>
</evidence>
<reference evidence="8" key="1">
    <citation type="submission" date="2025-08" db="UniProtKB">
        <authorList>
            <consortium name="Ensembl"/>
        </authorList>
    </citation>
    <scope>IDENTIFICATION</scope>
</reference>
<keyword evidence="4" id="KW-0498">Mitosis</keyword>
<evidence type="ECO:0000256" key="1">
    <source>
        <dbReference type="ARBA" id="ARBA00006762"/>
    </source>
</evidence>
<dbReference type="Proteomes" id="UP000694416">
    <property type="component" value="Unplaced"/>
</dbReference>
<dbReference type="PANTHER" id="PTHR12936">
    <property type="entry name" value="ANAPHASE-PROMOTING COMPLEX 10"/>
    <property type="match status" value="1"/>
</dbReference>
<dbReference type="GO" id="GO:0051301">
    <property type="term" value="P:cell division"/>
    <property type="evidence" value="ECO:0007669"/>
    <property type="project" value="UniProtKB-KW"/>
</dbReference>
<keyword evidence="6" id="KW-0131">Cell cycle</keyword>
<sequence>MNDLNTISDIDDDIICNKNEESCNKNEESCNKHEESCTCDSTNVNKKNEYKKKKKKNNLPEIDISTKYVEIGCLGYWELSSNKNRSDTKKLKDNNAKTYWQSSSLGPHTITIEFFRLLEVSKIYLLFNYSIDESYTPCEILINAGNDKNQLEYLCSTCCDIDKYSTDNAFWFVIDLTKILFDSYYYNFNFDNNTNINFLYCRCLQICIVSSQHGGKDTRIRQIKIFGPKYPYYEYDKVLI</sequence>
<evidence type="ECO:0000313" key="9">
    <source>
        <dbReference type="Proteomes" id="UP000694416"/>
    </source>
</evidence>
<dbReference type="GO" id="GO:0070979">
    <property type="term" value="P:protein K11-linked ubiquitination"/>
    <property type="evidence" value="ECO:0007669"/>
    <property type="project" value="TreeGrafter"/>
</dbReference>
<evidence type="ECO:0000256" key="5">
    <source>
        <dbReference type="ARBA" id="ARBA00022786"/>
    </source>
</evidence>
<name>A0A8C9GIW2_9PRIM</name>
<dbReference type="Ensembl" id="ENSPTET00000006205.1">
    <property type="protein sequence ID" value="ENSPTEP00000003949.1"/>
    <property type="gene ID" value="ENSPTEG00000004688.1"/>
</dbReference>
<organism evidence="8 9">
    <name type="scientific">Piliocolobus tephrosceles</name>
    <name type="common">Ugandan red Colobus</name>
    <dbReference type="NCBI Taxonomy" id="591936"/>
    <lineage>
        <taxon>Eukaryota</taxon>
        <taxon>Metazoa</taxon>
        <taxon>Chordata</taxon>
        <taxon>Craniata</taxon>
        <taxon>Vertebrata</taxon>
        <taxon>Euteleostomi</taxon>
        <taxon>Mammalia</taxon>
        <taxon>Eutheria</taxon>
        <taxon>Euarchontoglires</taxon>
        <taxon>Primates</taxon>
        <taxon>Haplorrhini</taxon>
        <taxon>Catarrhini</taxon>
        <taxon>Cercopithecidae</taxon>
        <taxon>Colobinae</taxon>
        <taxon>Piliocolobus</taxon>
    </lineage>
</organism>
<comment type="similarity">
    <text evidence="1">Belongs to the APC10 family.</text>
</comment>
<evidence type="ECO:0000256" key="6">
    <source>
        <dbReference type="ARBA" id="ARBA00023306"/>
    </source>
</evidence>
<dbReference type="PANTHER" id="PTHR12936:SF0">
    <property type="entry name" value="ANAPHASE-PROMOTING COMPLEX SUBUNIT 10"/>
    <property type="match status" value="1"/>
</dbReference>
<evidence type="ECO:0000259" key="7">
    <source>
        <dbReference type="PROSITE" id="PS51284"/>
    </source>
</evidence>
<protein>
    <recommendedName>
        <fullName evidence="2">Anaphase-promoting complex subunit 10</fullName>
    </recommendedName>
</protein>
<dbReference type="PROSITE" id="PS51284">
    <property type="entry name" value="DOC"/>
    <property type="match status" value="1"/>
</dbReference>
<dbReference type="AlphaFoldDB" id="A0A8C9GIW2"/>
<dbReference type="Gene3D" id="2.60.120.260">
    <property type="entry name" value="Galactose-binding domain-like"/>
    <property type="match status" value="1"/>
</dbReference>
<accession>A0A8C9GIW2</accession>
<keyword evidence="5" id="KW-0833">Ubl conjugation pathway</keyword>
<evidence type="ECO:0000256" key="4">
    <source>
        <dbReference type="ARBA" id="ARBA00022776"/>
    </source>
</evidence>
<evidence type="ECO:0000256" key="2">
    <source>
        <dbReference type="ARBA" id="ARBA00013927"/>
    </source>
</evidence>
<dbReference type="InterPro" id="IPR016901">
    <property type="entry name" value="APC10/Doc1"/>
</dbReference>
<feature type="domain" description="DOC" evidence="7">
    <location>
        <begin position="47"/>
        <end position="240"/>
    </location>
</feature>
<dbReference type="GO" id="GO:0031145">
    <property type="term" value="P:anaphase-promoting complex-dependent catabolic process"/>
    <property type="evidence" value="ECO:0007669"/>
    <property type="project" value="InterPro"/>
</dbReference>
<dbReference type="FunFam" id="2.60.120.260:FF:000132">
    <property type="entry name" value="Anaphase promoting complex subunit 10"/>
    <property type="match status" value="1"/>
</dbReference>
<dbReference type="Pfam" id="PF03256">
    <property type="entry name" value="ANAPC10"/>
    <property type="match status" value="1"/>
</dbReference>
<dbReference type="SMART" id="SM01337">
    <property type="entry name" value="APC10"/>
    <property type="match status" value="1"/>
</dbReference>
<proteinExistence type="inferred from homology"/>
<dbReference type="SUPFAM" id="SSF49785">
    <property type="entry name" value="Galactose-binding domain-like"/>
    <property type="match status" value="1"/>
</dbReference>
<keyword evidence="9" id="KW-1185">Reference proteome</keyword>
<reference evidence="8" key="2">
    <citation type="submission" date="2025-09" db="UniProtKB">
        <authorList>
            <consortium name="Ensembl"/>
        </authorList>
    </citation>
    <scope>IDENTIFICATION</scope>
</reference>